<dbReference type="InterPro" id="IPR040424">
    <property type="entry name" value="Smn1"/>
</dbReference>
<gene>
    <name evidence="3" type="ORF">MCOR33_011016</name>
</gene>
<feature type="compositionally biased region" description="Polar residues" evidence="1">
    <location>
        <begin position="78"/>
        <end position="87"/>
    </location>
</feature>
<keyword evidence="4" id="KW-1185">Reference proteome</keyword>
<dbReference type="PANTHER" id="PTHR39267:SF1">
    <property type="entry name" value="SURVIVAL MOTOR NEURON PROTEIN"/>
    <property type="match status" value="1"/>
</dbReference>
<organism evidence="3 4">
    <name type="scientific">Pyricularia grisea</name>
    <name type="common">Crabgrass-specific blast fungus</name>
    <name type="synonym">Magnaporthe grisea</name>
    <dbReference type="NCBI Taxonomy" id="148305"/>
    <lineage>
        <taxon>Eukaryota</taxon>
        <taxon>Fungi</taxon>
        <taxon>Dikarya</taxon>
        <taxon>Ascomycota</taxon>
        <taxon>Pezizomycotina</taxon>
        <taxon>Sordariomycetes</taxon>
        <taxon>Sordariomycetidae</taxon>
        <taxon>Magnaporthales</taxon>
        <taxon>Pyriculariaceae</taxon>
        <taxon>Pyricularia</taxon>
    </lineage>
</organism>
<dbReference type="CDD" id="cd22851">
    <property type="entry name" value="SMN_N"/>
    <property type="match status" value="1"/>
</dbReference>
<dbReference type="PANTHER" id="PTHR39267">
    <property type="entry name" value="SURVIVAL MOTOR NEURON-LIKE PROTEIN 1"/>
    <property type="match status" value="1"/>
</dbReference>
<comment type="caution">
    <text evidence="3">The sequence shown here is derived from an EMBL/GenBank/DDBJ whole genome shotgun (WGS) entry which is preliminary data.</text>
</comment>
<proteinExistence type="predicted"/>
<dbReference type="InterPro" id="IPR049481">
    <property type="entry name" value="SMN_G2-BD"/>
</dbReference>
<evidence type="ECO:0000259" key="2">
    <source>
        <dbReference type="Pfam" id="PF20636"/>
    </source>
</evidence>
<accession>A0ABQ8N3Y5</accession>
<dbReference type="Proteomes" id="UP001059893">
    <property type="component" value="Unassembled WGS sequence"/>
</dbReference>
<protein>
    <recommendedName>
        <fullName evidence="2">Survival Motor Neuron Gemin2-binding domain-containing protein</fullName>
    </recommendedName>
</protein>
<evidence type="ECO:0000313" key="4">
    <source>
        <dbReference type="Proteomes" id="UP001059893"/>
    </source>
</evidence>
<dbReference type="Pfam" id="PF20636">
    <property type="entry name" value="SMN_G2-BD"/>
    <property type="match status" value="1"/>
</dbReference>
<dbReference type="EMBL" id="JABSND010000419">
    <property type="protein sequence ID" value="KAI6290828.1"/>
    <property type="molecule type" value="Genomic_DNA"/>
</dbReference>
<feature type="region of interest" description="Disordered" evidence="1">
    <location>
        <begin position="42"/>
        <end position="90"/>
    </location>
</feature>
<name>A0ABQ8N3Y5_PYRGI</name>
<evidence type="ECO:0000256" key="1">
    <source>
        <dbReference type="SAM" id="MobiDB-lite"/>
    </source>
</evidence>
<feature type="domain" description="Survival Motor Neuron Gemin2-binding" evidence="2">
    <location>
        <begin position="10"/>
        <end position="34"/>
    </location>
</feature>
<sequence>MSEEEKVVTHEDIWDDSALVNSWNEALEEYKKYHSIHADRAAEATIVPDSQNPLRNAKTETNEPQSPPNGTRGDGETIQEQAKVRTSATRDRGTPLILLHPQHASTRKEHLLTSPAPPLPRGPRLHPYYASLKPPDVKCQSRRIIKAWHFLFFLLCRTEILSSVPEGPMALLNPHIQLGPRGDRRLCKRGACI</sequence>
<reference evidence="3" key="1">
    <citation type="submission" date="2021-01" db="EMBL/GenBank/DDBJ databases">
        <title>Deciphering the adaptive evolutionary patterns associated with biogeogrpahic diversity in the finger millet blast pathogen Magnaporthe oryzae in Eastern Africa.</title>
        <authorList>
            <person name="Onyema G."/>
            <person name="Shittu T.A."/>
            <person name="Dodsworth S."/>
            <person name="Devilliers S."/>
            <person name="Muthumeenakshi S."/>
            <person name="Sreenivasaprasad S."/>
        </authorList>
    </citation>
    <scope>NUCLEOTIDE SEQUENCE</scope>
    <source>
        <strain evidence="3">D15/s37</strain>
    </source>
</reference>
<evidence type="ECO:0000313" key="3">
    <source>
        <dbReference type="EMBL" id="KAI6290828.1"/>
    </source>
</evidence>